<dbReference type="AlphaFoldDB" id="A0A7X6KYM5"/>
<reference evidence="2 3" key="1">
    <citation type="submission" date="2020-04" db="EMBL/GenBank/DDBJ databases">
        <title>MicrobeNet Type strains.</title>
        <authorList>
            <person name="Nicholson A.C."/>
        </authorList>
    </citation>
    <scope>NUCLEOTIDE SEQUENCE [LARGE SCALE GENOMIC DNA]</scope>
    <source>
        <strain evidence="2 3">ATCC BAA-788</strain>
    </source>
</reference>
<gene>
    <name evidence="2" type="ORF">HGA03_18180</name>
</gene>
<sequence>MIVEPSDGVTTQALQRAVYRVVLWRRSPDPGTEDGYEPGYLAEEFRVLGADQVEAVIAWARDRSTQWTVYVELSAEGGHPAVARIAGTDPTEGEPFEVRAER</sequence>
<evidence type="ECO:0000256" key="1">
    <source>
        <dbReference type="SAM" id="MobiDB-lite"/>
    </source>
</evidence>
<proteinExistence type="predicted"/>
<dbReference type="EMBL" id="JAAXOX010000019">
    <property type="protein sequence ID" value="NKY24591.1"/>
    <property type="molecule type" value="Genomic_DNA"/>
</dbReference>
<keyword evidence="3" id="KW-1185">Reference proteome</keyword>
<comment type="caution">
    <text evidence="2">The sequence shown here is derived from an EMBL/GenBank/DDBJ whole genome shotgun (WGS) entry which is preliminary data.</text>
</comment>
<dbReference type="Proteomes" id="UP000581206">
    <property type="component" value="Unassembled WGS sequence"/>
</dbReference>
<accession>A0A7X6KYM5</accession>
<evidence type="ECO:0000313" key="2">
    <source>
        <dbReference type="EMBL" id="NKY24591.1"/>
    </source>
</evidence>
<name>A0A7X6KYM5_9CELL</name>
<protein>
    <submittedName>
        <fullName evidence="2">Uncharacterized protein</fullName>
    </submittedName>
</protein>
<feature type="region of interest" description="Disordered" evidence="1">
    <location>
        <begin position="81"/>
        <end position="102"/>
    </location>
</feature>
<dbReference type="RefSeq" id="WP_168631714.1">
    <property type="nucleotide sequence ID" value="NZ_BONL01000011.1"/>
</dbReference>
<evidence type="ECO:0000313" key="3">
    <source>
        <dbReference type="Proteomes" id="UP000581206"/>
    </source>
</evidence>
<organism evidence="2 3">
    <name type="scientific">Cellulomonas denverensis</name>
    <dbReference type="NCBI Taxonomy" id="264297"/>
    <lineage>
        <taxon>Bacteria</taxon>
        <taxon>Bacillati</taxon>
        <taxon>Actinomycetota</taxon>
        <taxon>Actinomycetes</taxon>
        <taxon>Micrococcales</taxon>
        <taxon>Cellulomonadaceae</taxon>
        <taxon>Cellulomonas</taxon>
    </lineage>
</organism>